<feature type="compositionally biased region" description="Polar residues" evidence="1">
    <location>
        <begin position="45"/>
        <end position="57"/>
    </location>
</feature>
<proteinExistence type="predicted"/>
<dbReference type="EMBL" id="JAGSXJ010000017">
    <property type="protein sequence ID" value="KAH6683649.1"/>
    <property type="molecule type" value="Genomic_DNA"/>
</dbReference>
<protein>
    <submittedName>
        <fullName evidence="2">Uncharacterized protein</fullName>
    </submittedName>
</protein>
<dbReference type="AlphaFoldDB" id="A0A9P8V6E5"/>
<organism evidence="2 3">
    <name type="scientific">Plectosphaerella plurivora</name>
    <dbReference type="NCBI Taxonomy" id="936078"/>
    <lineage>
        <taxon>Eukaryota</taxon>
        <taxon>Fungi</taxon>
        <taxon>Dikarya</taxon>
        <taxon>Ascomycota</taxon>
        <taxon>Pezizomycotina</taxon>
        <taxon>Sordariomycetes</taxon>
        <taxon>Hypocreomycetidae</taxon>
        <taxon>Glomerellales</taxon>
        <taxon>Plectosphaerellaceae</taxon>
        <taxon>Plectosphaerella</taxon>
    </lineage>
</organism>
<evidence type="ECO:0000313" key="3">
    <source>
        <dbReference type="Proteomes" id="UP000770015"/>
    </source>
</evidence>
<comment type="caution">
    <text evidence="2">The sequence shown here is derived from an EMBL/GenBank/DDBJ whole genome shotgun (WGS) entry which is preliminary data.</text>
</comment>
<keyword evidence="3" id="KW-1185">Reference proteome</keyword>
<evidence type="ECO:0000256" key="1">
    <source>
        <dbReference type="SAM" id="MobiDB-lite"/>
    </source>
</evidence>
<reference evidence="2" key="1">
    <citation type="journal article" date="2021" name="Nat. Commun.">
        <title>Genetic determinants of endophytism in the Arabidopsis root mycobiome.</title>
        <authorList>
            <person name="Mesny F."/>
            <person name="Miyauchi S."/>
            <person name="Thiergart T."/>
            <person name="Pickel B."/>
            <person name="Atanasova L."/>
            <person name="Karlsson M."/>
            <person name="Huettel B."/>
            <person name="Barry K.W."/>
            <person name="Haridas S."/>
            <person name="Chen C."/>
            <person name="Bauer D."/>
            <person name="Andreopoulos W."/>
            <person name="Pangilinan J."/>
            <person name="LaButti K."/>
            <person name="Riley R."/>
            <person name="Lipzen A."/>
            <person name="Clum A."/>
            <person name="Drula E."/>
            <person name="Henrissat B."/>
            <person name="Kohler A."/>
            <person name="Grigoriev I.V."/>
            <person name="Martin F.M."/>
            <person name="Hacquard S."/>
        </authorList>
    </citation>
    <scope>NUCLEOTIDE SEQUENCE</scope>
    <source>
        <strain evidence="2">MPI-SDFR-AT-0117</strain>
    </source>
</reference>
<evidence type="ECO:0000313" key="2">
    <source>
        <dbReference type="EMBL" id="KAH6683649.1"/>
    </source>
</evidence>
<dbReference type="Proteomes" id="UP000770015">
    <property type="component" value="Unassembled WGS sequence"/>
</dbReference>
<feature type="region of interest" description="Disordered" evidence="1">
    <location>
        <begin position="25"/>
        <end position="60"/>
    </location>
</feature>
<sequence length="73" mass="8024">MPALTTPVRSTAQKLQAALPATASASATLQRSQPAVPFPRPAPNRQMTVYSTSTASQRRARLEEYHRRMANVM</sequence>
<name>A0A9P8V6E5_9PEZI</name>
<accession>A0A9P8V6E5</accession>
<gene>
    <name evidence="2" type="ORF">F5X68DRAFT_233705</name>
</gene>